<keyword evidence="1" id="KW-0472">Membrane</keyword>
<feature type="transmembrane region" description="Helical" evidence="1">
    <location>
        <begin position="7"/>
        <end position="28"/>
    </location>
</feature>
<dbReference type="EMBL" id="CP004145">
    <property type="protein sequence ID" value="AGO61176.1"/>
    <property type="molecule type" value="Genomic_DNA"/>
</dbReference>
<evidence type="ECO:0000313" key="3">
    <source>
        <dbReference type="Proteomes" id="UP000014660"/>
    </source>
</evidence>
<accession>S0AQF2</accession>
<protein>
    <submittedName>
        <fullName evidence="2">Uncharacterized protein</fullName>
    </submittedName>
</protein>
<evidence type="ECO:0000313" key="2">
    <source>
        <dbReference type="EMBL" id="AGO61176.1"/>
    </source>
</evidence>
<dbReference type="Proteomes" id="UP000014660">
    <property type="component" value="Chromosome"/>
</dbReference>
<proteinExistence type="predicted"/>
<keyword evidence="1" id="KW-0812">Transmembrane</keyword>
<dbReference type="RefSeq" id="WP_019841613.1">
    <property type="nucleotide sequence ID" value="NC_021592.1"/>
</dbReference>
<dbReference type="HOGENOM" id="CLU_968392_0_0_2"/>
<name>S0AQF2_FERAC</name>
<dbReference type="AlphaFoldDB" id="S0AQF2"/>
<evidence type="ECO:0000256" key="1">
    <source>
        <dbReference type="SAM" id="Phobius"/>
    </source>
</evidence>
<dbReference type="PATRIC" id="fig|333146.12.peg.1215"/>
<keyword evidence="1" id="KW-1133">Transmembrane helix</keyword>
<gene>
    <name evidence="2" type="ORF">FACI_IFERC00001G1196</name>
</gene>
<dbReference type="KEGG" id="fac:FACI_IFERC01G1196"/>
<organism evidence="2 3">
    <name type="scientific">Ferroplasma acidarmanus Fer1</name>
    <dbReference type="NCBI Taxonomy" id="333146"/>
    <lineage>
        <taxon>Archaea</taxon>
        <taxon>Methanobacteriati</taxon>
        <taxon>Thermoplasmatota</taxon>
        <taxon>Thermoplasmata</taxon>
        <taxon>Thermoplasmatales</taxon>
        <taxon>Ferroplasmaceae</taxon>
        <taxon>Ferroplasma</taxon>
    </lineage>
</organism>
<dbReference type="GeneID" id="16025373"/>
<keyword evidence="3" id="KW-1185">Reference proteome</keyword>
<reference evidence="2 3" key="1">
    <citation type="journal article" date="2007" name="Proc. Natl. Acad. Sci. U.S.A.">
        <title>Genome dynamics in a natural archaeal population.</title>
        <authorList>
            <person name="Allen E.E."/>
            <person name="Tyson G.W."/>
            <person name="Whitaker R.J."/>
            <person name="Detter J.C."/>
            <person name="Richardson P.M."/>
            <person name="Banfield J.F."/>
        </authorList>
    </citation>
    <scope>NUCLEOTIDE SEQUENCE [LARGE SCALE GENOMIC DNA]</scope>
    <source>
        <strain evidence="3">fer1</strain>
    </source>
</reference>
<sequence>MNLKSHYKIIISIIIVIILFLPLIIYYYPYNNTEYNNNGESINVKYFHNEYSIYACMFNSNYSASSYSLGNSESYLNTTLTNPAYYQLEGCLISHINISMKNIDARYVYIATTGDNNNQYVQITGTHLPINCKQEGNKWINKYSSFDNLHSMGINFVIPNFYLHNGNYNFTLTVSAGKLHNTFNIHTEKESAIYGTVGLKPGCSDGNHNYNVSYNSTMFVYNINTSSFKIVNIQNGQFYFFTNPGDWYKIYYLNGENLSMFKDNSANNITIIKMPSRMISEEYYIYE</sequence>